<gene>
    <name evidence="2" type="ORF">GCM10022202_24800</name>
</gene>
<dbReference type="SUPFAM" id="SSF51679">
    <property type="entry name" value="Bacterial luciferase-like"/>
    <property type="match status" value="1"/>
</dbReference>
<dbReference type="InterPro" id="IPR036661">
    <property type="entry name" value="Luciferase-like_sf"/>
</dbReference>
<dbReference type="Pfam" id="PF00296">
    <property type="entry name" value="Bac_luciferase"/>
    <property type="match status" value="1"/>
</dbReference>
<evidence type="ECO:0000313" key="3">
    <source>
        <dbReference type="Proteomes" id="UP001410795"/>
    </source>
</evidence>
<dbReference type="EMBL" id="BAAAYV010000012">
    <property type="protein sequence ID" value="GAA3662346.1"/>
    <property type="molecule type" value="Genomic_DNA"/>
</dbReference>
<name>A0ABP7BJ39_9MICO</name>
<dbReference type="InterPro" id="IPR011251">
    <property type="entry name" value="Luciferase-like_dom"/>
</dbReference>
<dbReference type="RefSeq" id="WP_221859356.1">
    <property type="nucleotide sequence ID" value="NZ_BAAAYV010000012.1"/>
</dbReference>
<reference evidence="3" key="1">
    <citation type="journal article" date="2019" name="Int. J. Syst. Evol. Microbiol.">
        <title>The Global Catalogue of Microorganisms (GCM) 10K type strain sequencing project: providing services to taxonomists for standard genome sequencing and annotation.</title>
        <authorList>
            <consortium name="The Broad Institute Genomics Platform"/>
            <consortium name="The Broad Institute Genome Sequencing Center for Infectious Disease"/>
            <person name="Wu L."/>
            <person name="Ma J."/>
        </authorList>
    </citation>
    <scope>NUCLEOTIDE SEQUENCE [LARGE SCALE GENOMIC DNA]</scope>
    <source>
        <strain evidence="3">JCM 16546</strain>
    </source>
</reference>
<dbReference type="Gene3D" id="3.20.20.30">
    <property type="entry name" value="Luciferase-like domain"/>
    <property type="match status" value="2"/>
</dbReference>
<keyword evidence="3" id="KW-1185">Reference proteome</keyword>
<organism evidence="2 3">
    <name type="scientific">Microbacterium marinilacus</name>
    <dbReference type="NCBI Taxonomy" id="415209"/>
    <lineage>
        <taxon>Bacteria</taxon>
        <taxon>Bacillati</taxon>
        <taxon>Actinomycetota</taxon>
        <taxon>Actinomycetes</taxon>
        <taxon>Micrococcales</taxon>
        <taxon>Microbacteriaceae</taxon>
        <taxon>Microbacterium</taxon>
    </lineage>
</organism>
<feature type="domain" description="Luciferase-like" evidence="1">
    <location>
        <begin position="23"/>
        <end position="106"/>
    </location>
</feature>
<sequence>MVDAAAFGTYGVWRGAAALDAGFASSVERLGYGALWIGGSPSGDLRIVDEVLDATERIVVATGIVNIWKDDAAEVARSFRRIEQTHPGRFVVGIGSGHREATAERVRPLASLAAYLDVLDAEGVARDQRLLAALGDRTLALAAERSLGAHPYLTVPDHTRHARGVLDDARAGALLAPEQKVVIHADQEEARGIARRYLKRYFGLENYVGALLRHGVDEGDLAGGGSDALIDLVASNPTVAAAVAGLRAHLDAGADHVAVQALGDDPIGGLDALADALALRG</sequence>
<dbReference type="InterPro" id="IPR019922">
    <property type="entry name" value="Lucif-like_OxRdatse_MSMEG_4141"/>
</dbReference>
<evidence type="ECO:0000313" key="2">
    <source>
        <dbReference type="EMBL" id="GAA3662346.1"/>
    </source>
</evidence>
<dbReference type="NCBIfam" id="TIGR03620">
    <property type="entry name" value="F420_MSMEG_4141"/>
    <property type="match status" value="1"/>
</dbReference>
<dbReference type="Proteomes" id="UP001410795">
    <property type="component" value="Unassembled WGS sequence"/>
</dbReference>
<dbReference type="PANTHER" id="PTHR30137:SF18">
    <property type="entry name" value="CONSERVED PROTEIN"/>
    <property type="match status" value="1"/>
</dbReference>
<evidence type="ECO:0000259" key="1">
    <source>
        <dbReference type="Pfam" id="PF00296"/>
    </source>
</evidence>
<accession>A0ABP7BJ39</accession>
<proteinExistence type="predicted"/>
<comment type="caution">
    <text evidence="2">The sequence shown here is derived from an EMBL/GenBank/DDBJ whole genome shotgun (WGS) entry which is preliminary data.</text>
</comment>
<dbReference type="PANTHER" id="PTHR30137">
    <property type="entry name" value="LUCIFERASE-LIKE MONOOXYGENASE"/>
    <property type="match status" value="1"/>
</dbReference>
<dbReference type="InterPro" id="IPR050766">
    <property type="entry name" value="Bact_Lucif_Oxidored"/>
</dbReference>
<protein>
    <submittedName>
        <fullName evidence="2">LLM class F420-dependent oxidoreductase</fullName>
    </submittedName>
</protein>